<dbReference type="InterPro" id="IPR023296">
    <property type="entry name" value="Glyco_hydro_beta-prop_sf"/>
</dbReference>
<dbReference type="PANTHER" id="PTHR43772">
    <property type="entry name" value="ENDO-1,4-BETA-XYLANASE"/>
    <property type="match status" value="1"/>
</dbReference>
<organism evidence="4">
    <name type="scientific">Candidatus Nitricoxidivorans perseverans</name>
    <dbReference type="NCBI Taxonomy" id="2975601"/>
    <lineage>
        <taxon>Bacteria</taxon>
        <taxon>Pseudomonadati</taxon>
        <taxon>Pseudomonadota</taxon>
        <taxon>Betaproteobacteria</taxon>
        <taxon>Nitrosomonadales</taxon>
        <taxon>Sterolibacteriaceae</taxon>
        <taxon>Candidatus Nitricoxidivorans</taxon>
    </lineage>
</organism>
<dbReference type="SUPFAM" id="SSF75005">
    <property type="entry name" value="Arabinanase/levansucrase/invertase"/>
    <property type="match status" value="1"/>
</dbReference>
<evidence type="ECO:0000256" key="1">
    <source>
        <dbReference type="ARBA" id="ARBA00022651"/>
    </source>
</evidence>
<keyword evidence="1" id="KW-0624">Polysaccharide degradation</keyword>
<dbReference type="KEGG" id="npv:OHM77_02160"/>
<protein>
    <recommendedName>
        <fullName evidence="3">Glucosamine inositolphosphorylceramide transferase 1 N-terminal domain-containing protein</fullName>
    </recommendedName>
</protein>
<evidence type="ECO:0000313" key="4">
    <source>
        <dbReference type="EMBL" id="WIM06120.1"/>
    </source>
</evidence>
<evidence type="ECO:0000259" key="3">
    <source>
        <dbReference type="Pfam" id="PF24793"/>
    </source>
</evidence>
<name>A0AA49IXL2_9PROT</name>
<accession>A0AA49IXL2</accession>
<feature type="domain" description="Glucosamine inositolphosphorylceramide transferase 1 N-terminal" evidence="3">
    <location>
        <begin position="56"/>
        <end position="261"/>
    </location>
</feature>
<keyword evidence="2" id="KW-0119">Carbohydrate metabolism</keyword>
<dbReference type="InterPro" id="IPR052176">
    <property type="entry name" value="Glycosyl_Hydrlase_43_Enz"/>
</dbReference>
<dbReference type="GO" id="GO:0045493">
    <property type="term" value="P:xylan catabolic process"/>
    <property type="evidence" value="ECO:0007669"/>
    <property type="project" value="UniProtKB-KW"/>
</dbReference>
<reference evidence="4" key="1">
    <citation type="journal article" date="2023" name="Nat. Microbiol.">
        <title>Enrichment and characterization of a nitric oxide-reducing microbial community in a continuous bioreactor.</title>
        <authorList>
            <person name="Garrido-Amador P."/>
            <person name="Stortenbeker N."/>
            <person name="Wessels H.J.C.T."/>
            <person name="Speth D.R."/>
            <person name="Garcia-Heredia I."/>
            <person name="Kartal B."/>
        </authorList>
    </citation>
    <scope>NUCLEOTIDE SEQUENCE</scope>
    <source>
        <strain evidence="4">MAG1</strain>
    </source>
</reference>
<dbReference type="Pfam" id="PF24793">
    <property type="entry name" value="GINT1_N"/>
    <property type="match status" value="1"/>
</dbReference>
<sequence length="311" mass="35397">MPRLREESANPLVRLAARAQRRLFYRNQWFIHLDRHGAEPLRAISGNDGFDLLPPPDRFWADPFPWTTSDGRNYVFVEELPFSTAKGHISALEFSPTGELLANTPAISQPWHLSYPFIFEWHGERWMLPEAGASRQLTLYRCADFPGRWVAEKNLLDNLRYADPTLVELDGRWWLFVTVAGPSGSIHEYLHLYYADTPLGPFEPHPANPVRRGGVGARPAGKLFHHGGELYRPAQDCSRVYGLRTVIQRIDRISVTEYGETTCGAIDPGWHPAVLRTHTLNIQGGWRAVDALRWIPRKAPFSIRDTLESPA</sequence>
<gene>
    <name evidence="4" type="ORF">OHM77_02160</name>
</gene>
<proteinExistence type="predicted"/>
<dbReference type="EMBL" id="CP107246">
    <property type="protein sequence ID" value="WIM06120.1"/>
    <property type="molecule type" value="Genomic_DNA"/>
</dbReference>
<evidence type="ECO:0000256" key="2">
    <source>
        <dbReference type="ARBA" id="ARBA00023277"/>
    </source>
</evidence>
<dbReference type="Gene3D" id="2.115.10.20">
    <property type="entry name" value="Glycosyl hydrolase domain, family 43"/>
    <property type="match status" value="1"/>
</dbReference>
<dbReference type="PANTHER" id="PTHR43772:SF2">
    <property type="entry name" value="PUTATIVE (AFU_ORTHOLOGUE AFUA_2G04480)-RELATED"/>
    <property type="match status" value="1"/>
</dbReference>
<dbReference type="InterPro" id="IPR056442">
    <property type="entry name" value="GINT1_N"/>
</dbReference>
<keyword evidence="1" id="KW-0858">Xylan degradation</keyword>
<dbReference type="AlphaFoldDB" id="A0AA49IXL2"/>
<dbReference type="Proteomes" id="UP001234916">
    <property type="component" value="Chromosome"/>
</dbReference>